<dbReference type="InterPro" id="IPR000674">
    <property type="entry name" value="Ald_Oxase/Xan_DH_a/b"/>
</dbReference>
<dbReference type="InterPro" id="IPR046867">
    <property type="entry name" value="AldOxase/xan_DH_MoCoBD2"/>
</dbReference>
<reference evidence="2 3" key="1">
    <citation type="submission" date="2019-07" db="EMBL/GenBank/DDBJ databases">
        <title>Full genome sequence of Sphingomonas sp. 4R-6-7(HKS19).</title>
        <authorList>
            <person name="Im W.-T."/>
        </authorList>
    </citation>
    <scope>NUCLEOTIDE SEQUENCE [LARGE SCALE GENOMIC DNA]</scope>
    <source>
        <strain evidence="2 3">HKS19</strain>
    </source>
</reference>
<dbReference type="Pfam" id="PF02738">
    <property type="entry name" value="MoCoBD_1"/>
    <property type="match status" value="1"/>
</dbReference>
<dbReference type="SUPFAM" id="SSF56003">
    <property type="entry name" value="Molybdenum cofactor-binding domain"/>
    <property type="match status" value="2"/>
</dbReference>
<evidence type="ECO:0000313" key="3">
    <source>
        <dbReference type="Proteomes" id="UP000315673"/>
    </source>
</evidence>
<dbReference type="Proteomes" id="UP000315673">
    <property type="component" value="Chromosome"/>
</dbReference>
<gene>
    <name evidence="2" type="ORF">FPZ24_14030</name>
</gene>
<name>A0A5B8LMI7_9SPHN</name>
<dbReference type="OrthoDB" id="9767994at2"/>
<accession>A0A5B8LMI7</accession>
<dbReference type="KEGG" id="spai:FPZ24_14030"/>
<dbReference type="SMART" id="SM01008">
    <property type="entry name" value="Ald_Xan_dh_C"/>
    <property type="match status" value="1"/>
</dbReference>
<feature type="domain" description="Aldehyde oxidase/xanthine dehydrogenase a/b hammerhead" evidence="1">
    <location>
        <begin position="226"/>
        <end position="304"/>
    </location>
</feature>
<proteinExistence type="predicted"/>
<dbReference type="Gene3D" id="3.30.365.10">
    <property type="entry name" value="Aldehyde oxidase/xanthine dehydrogenase, molybdopterin binding domain"/>
    <property type="match status" value="5"/>
</dbReference>
<dbReference type="InterPro" id="IPR052516">
    <property type="entry name" value="N-heterocyclic_Hydroxylase"/>
</dbReference>
<dbReference type="InterPro" id="IPR008274">
    <property type="entry name" value="AldOxase/xan_DH_MoCoBD1"/>
</dbReference>
<dbReference type="AlphaFoldDB" id="A0A5B8LMI7"/>
<keyword evidence="3" id="KW-1185">Reference proteome</keyword>
<dbReference type="InterPro" id="IPR012368">
    <property type="entry name" value="OxRdtase_Mopterin-bd_su_IorB"/>
</dbReference>
<evidence type="ECO:0000313" key="2">
    <source>
        <dbReference type="EMBL" id="QDZ09229.1"/>
    </source>
</evidence>
<dbReference type="PIRSF" id="PIRSF036389">
    <property type="entry name" value="IOR_B"/>
    <property type="match status" value="1"/>
</dbReference>
<protein>
    <submittedName>
        <fullName evidence="2">Xanthine dehydrogenase family protein molybdopterin-binding subunit</fullName>
    </submittedName>
</protein>
<dbReference type="Pfam" id="PF20256">
    <property type="entry name" value="MoCoBD_2"/>
    <property type="match status" value="2"/>
</dbReference>
<dbReference type="PANTHER" id="PTHR47495:SF1">
    <property type="entry name" value="BLL3820 PROTEIN"/>
    <property type="match status" value="1"/>
</dbReference>
<organism evidence="2 3">
    <name type="scientific">Sphingomonas panacisoli</name>
    <dbReference type="NCBI Taxonomy" id="1813879"/>
    <lineage>
        <taxon>Bacteria</taxon>
        <taxon>Pseudomonadati</taxon>
        <taxon>Pseudomonadota</taxon>
        <taxon>Alphaproteobacteria</taxon>
        <taxon>Sphingomonadales</taxon>
        <taxon>Sphingomonadaceae</taxon>
        <taxon>Sphingomonas</taxon>
    </lineage>
</organism>
<evidence type="ECO:0000259" key="1">
    <source>
        <dbReference type="SMART" id="SM01008"/>
    </source>
</evidence>
<dbReference type="InterPro" id="IPR037165">
    <property type="entry name" value="AldOxase/xan_DH_Mopterin-bd_sf"/>
</dbReference>
<sequence>MLTRRNLLIGGGAGVGLVVAWAVWPRHYAANLTAAKGEHIFNAWLKIGEDGHIAVAVPQAEHGQGVWTTLPQIVADELGADWRTIAVEPAPLNQLYANPMAASELFEGAFDRLPQGLRDGHVTSSALMLTAGSTSIRQFEGDLREAGAAARVLLQMAAAKRWGLDWRSCGTAGGFVVHGKDKLRFGELAAEAAGGSVPDPVPLRGGETGRLTGQSLPRLDSPAKVDGSVNFAGDVRLPGMVFAAVRAAPAPDATLLDCDTKAAEKIRGVVAIVRKERWVAAIASDWWAADRAIAAVRPRFRIPGTPGSTTTIRRALDTALKGPGVRMVSAGDVGAAFKGVSVVTATYRADPALHAPVETRAATAAWTDGSVEVWAPTLAPSLVRAAVAAATGVADGAVVIHPMPIGGGFGINLEHDAAVQAAMLARDLKRPVQVMWSRAEDIQQDRPRAPALARMAGRIDNQGRITGLLTKIAAPATGRELAHRLLADDHTALAALSLASGRDGYAMAGATPFYQIPSYAVDFHEADIDLPTGHWRSGAHSYTCFFTECFIDELAHIAGTEAMSFRIGMLGGDARLARCLTTAAALGGWEGGVTGSGQGLACHSFRGSHIAVFAEAHIDEDQSIGVDRIVAVADCGRTINPDVVKQNIEGGLVFGMAAALGGSTKYKGGWAESLGLGGLDLPRLADVPDITVELIPSEADPGGVSELAVPPVAPAIANALQSATGFRIRSLPLKVGEA</sequence>
<dbReference type="PANTHER" id="PTHR47495">
    <property type="entry name" value="ALDEHYDE DEHYDROGENASE"/>
    <property type="match status" value="1"/>
</dbReference>
<dbReference type="GO" id="GO:0016491">
    <property type="term" value="F:oxidoreductase activity"/>
    <property type="evidence" value="ECO:0007669"/>
    <property type="project" value="InterPro"/>
</dbReference>
<dbReference type="Gene3D" id="3.90.1170.50">
    <property type="entry name" value="Aldehyde oxidase/xanthine dehydrogenase, a/b hammerhead"/>
    <property type="match status" value="1"/>
</dbReference>
<dbReference type="EMBL" id="CP042306">
    <property type="protein sequence ID" value="QDZ09229.1"/>
    <property type="molecule type" value="Genomic_DNA"/>
</dbReference>